<evidence type="ECO:0000256" key="24">
    <source>
        <dbReference type="SAM" id="MobiDB-lite"/>
    </source>
</evidence>
<evidence type="ECO:0000256" key="20">
    <source>
        <dbReference type="ARBA" id="ARBA00081344"/>
    </source>
</evidence>
<comment type="similarity">
    <text evidence="3">Belongs to the tRNA pseudouridine synthase TruA family.</text>
</comment>
<evidence type="ECO:0000256" key="21">
    <source>
        <dbReference type="PIRSR" id="PIRSR641708-1"/>
    </source>
</evidence>
<keyword evidence="5" id="KW-0819">tRNA processing</keyword>
<evidence type="ECO:0000256" key="12">
    <source>
        <dbReference type="ARBA" id="ARBA00052184"/>
    </source>
</evidence>
<keyword evidence="7 23" id="KW-0863">Zinc-finger</keyword>
<dbReference type="InterPro" id="IPR020103">
    <property type="entry name" value="PsdUridine_synth_cat_dom_sf"/>
</dbReference>
<dbReference type="NCBIfam" id="TIGR00071">
    <property type="entry name" value="hisT_truA"/>
    <property type="match status" value="1"/>
</dbReference>
<dbReference type="InterPro" id="IPR036855">
    <property type="entry name" value="Znf_CCCH_sf"/>
</dbReference>
<feature type="binding site" evidence="22">
    <location>
        <position position="692"/>
    </location>
    <ligand>
        <name>substrate</name>
    </ligand>
</feature>
<dbReference type="SUPFAM" id="SSF55120">
    <property type="entry name" value="Pseudouridine synthase"/>
    <property type="match status" value="1"/>
</dbReference>
<dbReference type="GO" id="GO:0008270">
    <property type="term" value="F:zinc ion binding"/>
    <property type="evidence" value="ECO:0007669"/>
    <property type="project" value="UniProtKB-KW"/>
</dbReference>
<dbReference type="InterPro" id="IPR000571">
    <property type="entry name" value="Znf_CCCH"/>
</dbReference>
<dbReference type="PANTHER" id="PTHR11142:SF4">
    <property type="entry name" value="PSEUDOURIDYLATE SYNTHASE 1 HOMOLOG"/>
    <property type="match status" value="1"/>
</dbReference>
<dbReference type="Gene3D" id="3.30.70.580">
    <property type="entry name" value="Pseudouridine synthase I, catalytic domain, N-terminal subdomain"/>
    <property type="match status" value="1"/>
</dbReference>
<reference evidence="26" key="1">
    <citation type="journal article" date="2014" name="Nat. Genet.">
        <title>Genome and transcriptome of the porcine whipworm Trichuris suis.</title>
        <authorList>
            <person name="Jex A.R."/>
            <person name="Nejsum P."/>
            <person name="Schwarz E.M."/>
            <person name="Hu L."/>
            <person name="Young N.D."/>
            <person name="Hall R.S."/>
            <person name="Korhonen P.K."/>
            <person name="Liao S."/>
            <person name="Thamsborg S."/>
            <person name="Xia J."/>
            <person name="Xu P."/>
            <person name="Wang S."/>
            <person name="Scheerlinck J.P."/>
            <person name="Hofmann A."/>
            <person name="Sternberg P.W."/>
            <person name="Wang J."/>
            <person name="Gasser R.B."/>
        </authorList>
    </citation>
    <scope>NUCLEOTIDE SEQUENCE [LARGE SCALE GENOMIC DNA]</scope>
    <source>
        <strain evidence="26">DCEP-RM93F</strain>
    </source>
</reference>
<evidence type="ECO:0000256" key="15">
    <source>
        <dbReference type="ARBA" id="ARBA00066509"/>
    </source>
</evidence>
<accession>A0A085NT81</accession>
<gene>
    <name evidence="26" type="ORF">M514_01804</name>
</gene>
<keyword evidence="6 23" id="KW-0479">Metal-binding</keyword>
<feature type="domain" description="C3H1-type" evidence="25">
    <location>
        <begin position="213"/>
        <end position="241"/>
    </location>
</feature>
<dbReference type="FunFam" id="3.30.70.660:FF:000002">
    <property type="entry name" value="tRNA pseudouridine synthase"/>
    <property type="match status" value="1"/>
</dbReference>
<feature type="zinc finger region" description="C3H1-type" evidence="23">
    <location>
        <begin position="213"/>
        <end position="241"/>
    </location>
</feature>
<dbReference type="GO" id="GO:0006397">
    <property type="term" value="P:mRNA processing"/>
    <property type="evidence" value="ECO:0007669"/>
    <property type="project" value="UniProtKB-KW"/>
</dbReference>
<dbReference type="Gene3D" id="3.30.70.660">
    <property type="entry name" value="Pseudouridine synthase I, catalytic domain, C-terminal subdomain"/>
    <property type="match status" value="1"/>
</dbReference>
<evidence type="ECO:0000256" key="22">
    <source>
        <dbReference type="PIRSR" id="PIRSR641708-2"/>
    </source>
</evidence>
<dbReference type="Proteomes" id="UP000030758">
    <property type="component" value="Unassembled WGS sequence"/>
</dbReference>
<keyword evidence="10" id="KW-0539">Nucleus</keyword>
<feature type="compositionally biased region" description="Basic and acidic residues" evidence="24">
    <location>
        <begin position="453"/>
        <end position="464"/>
    </location>
</feature>
<evidence type="ECO:0000256" key="14">
    <source>
        <dbReference type="ARBA" id="ARBA00064589"/>
    </source>
</evidence>
<comment type="subunit">
    <text evidence="14">Monomer. Forms a complex with RARG and the SRA1 RNA in the nucleus.</text>
</comment>
<dbReference type="SUPFAM" id="SSF90229">
    <property type="entry name" value="CCCH zinc finger"/>
    <property type="match status" value="1"/>
</dbReference>
<feature type="zinc finger region" description="C3H1-type" evidence="23">
    <location>
        <begin position="267"/>
        <end position="293"/>
    </location>
</feature>
<evidence type="ECO:0000256" key="23">
    <source>
        <dbReference type="PROSITE-ProRule" id="PRU00723"/>
    </source>
</evidence>
<evidence type="ECO:0000256" key="16">
    <source>
        <dbReference type="ARBA" id="ARBA00068582"/>
    </source>
</evidence>
<sequence length="970" mass="113195">MSGETKSDKQSFVGKKKRKLHTYEKARLAYERIQEEKRQKKLIVMRRGIYCWDRNDLRRPFTPTFPSTSRSYVTPKRRYVWRIQVPSSRLPNSSVSSALKIVSKYRLRRKLPCNRVTKLHSAHVPSTHFGRFERNSLKSANTRSRYVLRRNSLCSRYKFRRHRSHSGLPRSPAAIRLSRQRHHVEANASLLAASKLLKNTKANIWRQKNRHTLERRKECLFFNKYGRCFRGERCSFQHDPEKVRVCTKFSLGKCQDNDCRYRHVYSRDQMPVCHFFRKGLCKSFLCPYLHTENADAAKHGESSDCQADSSSKNVETTPTFAVTNRRTINGRLTGRSASRISLTRGSKKWTPRSLKHSSSRLRRMHAAKHQKMRMKKNCAPTTYDSVGVLGYIPIPSVNESDVQAETDDEISLSNRPILISDLIPPMIELPDDIRILFQQDEKEEREKKRKEALKRSRQDRMRKDKLLRKRTRKGQPALGLQIQYLLSKIEKQILCDAHPSSSRSDLKCMRSLVNYFRLLLRSGRRILFKMGENVTEHNNVFDELPLKRVRQESDTEKTEAGEEKGTEFVRKKKLKYALLLSYRGKAYHGMQINQETPTIEYFLFDALKKLNYISEEQARKPSCFKFQRAARTDKGVSAARQVCSVQLPLKEDSTDEAVASLNHLLPEDIRVMAIQRTTRGFDSKKWCDSRLYSYVLPAFCFAPLQENYDPDSYHLPDEILNEVNHILQYYVGTHNFFNFTSGKTYTEESSKRYIMECKCSRLAAVDAPEYLIVSFKGQSFLIHQIRKMIGLCISIVRGHCTEDYMKSVWLPERVRIPMAPALGLLLEEPYFTYYNQRFGTTHKPISWESVTEKCDQFREQYIIADMIETDKKEKLFDDWLRYLGDTFWKKDDNEDKDDDPLEADVTAKASHDLKCPVSLHGIIDSLSQGKSCWLTELLTLKSMSALLRFFTAHFKNRILDIWSSKAITSC</sequence>
<evidence type="ECO:0000256" key="10">
    <source>
        <dbReference type="ARBA" id="ARBA00023242"/>
    </source>
</evidence>
<dbReference type="Pfam" id="PF08524">
    <property type="entry name" value="rRNA_processing"/>
    <property type="match status" value="1"/>
</dbReference>
<dbReference type="InterPro" id="IPR013730">
    <property type="entry name" value="Fyv7/TAP26"/>
</dbReference>
<dbReference type="GO" id="GO:1990481">
    <property type="term" value="P:mRNA pseudouridine synthesis"/>
    <property type="evidence" value="ECO:0007669"/>
    <property type="project" value="TreeGrafter"/>
</dbReference>
<evidence type="ECO:0000259" key="25">
    <source>
        <dbReference type="PROSITE" id="PS50103"/>
    </source>
</evidence>
<dbReference type="EC" id="5.4.99.12" evidence="15"/>
<feature type="domain" description="C3H1-type" evidence="25">
    <location>
        <begin position="245"/>
        <end position="266"/>
    </location>
</feature>
<evidence type="ECO:0000256" key="1">
    <source>
        <dbReference type="ARBA" id="ARBA00001166"/>
    </source>
</evidence>
<dbReference type="Gene3D" id="4.10.1000.10">
    <property type="entry name" value="Zinc finger, CCCH-type"/>
    <property type="match status" value="1"/>
</dbReference>
<feature type="active site" description="Nucleophile" evidence="21">
    <location>
        <position position="633"/>
    </location>
</feature>
<dbReference type="CDD" id="cd02568">
    <property type="entry name" value="PseudoU_synth_PUS1_PUS2"/>
    <property type="match status" value="1"/>
</dbReference>
<evidence type="ECO:0000256" key="3">
    <source>
        <dbReference type="ARBA" id="ARBA00009375"/>
    </source>
</evidence>
<dbReference type="InterPro" id="IPR041708">
    <property type="entry name" value="PUS1/PUS2-like"/>
</dbReference>
<evidence type="ECO:0000256" key="6">
    <source>
        <dbReference type="ARBA" id="ARBA00022723"/>
    </source>
</evidence>
<dbReference type="GO" id="GO:0031119">
    <property type="term" value="P:tRNA pseudouridine synthesis"/>
    <property type="evidence" value="ECO:0007669"/>
    <property type="project" value="InterPro"/>
</dbReference>
<protein>
    <recommendedName>
        <fullName evidence="16">Pseudouridylate synthase 1 homolog</fullName>
        <ecNumber evidence="15">5.4.99.12</ecNumber>
    </recommendedName>
    <alternativeName>
        <fullName evidence="17">tRNA pseudouridine synthase 1</fullName>
    </alternativeName>
    <alternativeName>
        <fullName evidence="20">tRNA pseudouridine(38-40) synthase</fullName>
    </alternativeName>
    <alternativeName>
        <fullName evidence="18">tRNA pseudouridylate synthase I</fullName>
    </alternativeName>
    <alternativeName>
        <fullName evidence="19">tRNA-uridine isomerase I</fullName>
    </alternativeName>
</protein>
<dbReference type="InterPro" id="IPR020097">
    <property type="entry name" value="PsdUridine_synth_TruA_a/b_dom"/>
</dbReference>
<keyword evidence="8 23" id="KW-0862">Zinc</keyword>
<evidence type="ECO:0000256" key="9">
    <source>
        <dbReference type="ARBA" id="ARBA00023235"/>
    </source>
</evidence>
<feature type="zinc finger region" description="C3H1-type" evidence="23">
    <location>
        <begin position="245"/>
        <end position="266"/>
    </location>
</feature>
<feature type="region of interest" description="Disordered" evidence="24">
    <location>
        <begin position="342"/>
        <end position="362"/>
    </location>
</feature>
<comment type="catalytic activity">
    <reaction evidence="12">
        <text>uridine(38/39/40) in tRNA = pseudouridine(38/39/40) in tRNA</text>
        <dbReference type="Rhea" id="RHEA:22376"/>
        <dbReference type="Rhea" id="RHEA-COMP:10085"/>
        <dbReference type="Rhea" id="RHEA-COMP:10087"/>
        <dbReference type="ChEBI" id="CHEBI:65314"/>
        <dbReference type="ChEBI" id="CHEBI:65315"/>
        <dbReference type="EC" id="5.4.99.12"/>
    </reaction>
</comment>
<organism evidence="26">
    <name type="scientific">Trichuris suis</name>
    <name type="common">pig whipworm</name>
    <dbReference type="NCBI Taxonomy" id="68888"/>
    <lineage>
        <taxon>Eukaryota</taxon>
        <taxon>Metazoa</taxon>
        <taxon>Ecdysozoa</taxon>
        <taxon>Nematoda</taxon>
        <taxon>Enoplea</taxon>
        <taxon>Dorylaimia</taxon>
        <taxon>Trichinellida</taxon>
        <taxon>Trichuridae</taxon>
        <taxon>Trichuris</taxon>
    </lineage>
</organism>
<feature type="domain" description="C3H1-type" evidence="25">
    <location>
        <begin position="267"/>
        <end position="293"/>
    </location>
</feature>
<dbReference type="SMART" id="SM00356">
    <property type="entry name" value="ZnF_C3H1"/>
    <property type="match status" value="3"/>
</dbReference>
<evidence type="ECO:0000256" key="7">
    <source>
        <dbReference type="ARBA" id="ARBA00022771"/>
    </source>
</evidence>
<evidence type="ECO:0000256" key="13">
    <source>
        <dbReference type="ARBA" id="ARBA00053709"/>
    </source>
</evidence>
<name>A0A085NT81_9BILA</name>
<keyword evidence="4" id="KW-0507">mRNA processing</keyword>
<evidence type="ECO:0000256" key="2">
    <source>
        <dbReference type="ARBA" id="ARBA00004123"/>
    </source>
</evidence>
<dbReference type="GO" id="GO:0160147">
    <property type="term" value="F:tRNA pseudouridine(38-40) synthase activity"/>
    <property type="evidence" value="ECO:0007669"/>
    <property type="project" value="UniProtKB-EC"/>
</dbReference>
<evidence type="ECO:0000256" key="19">
    <source>
        <dbReference type="ARBA" id="ARBA00080849"/>
    </source>
</evidence>
<evidence type="ECO:0000313" key="26">
    <source>
        <dbReference type="EMBL" id="KFD72677.1"/>
    </source>
</evidence>
<comment type="catalytic activity">
    <reaction evidence="11">
        <text>a uridine in tRNA = a pseudouridine in tRNA</text>
        <dbReference type="Rhea" id="RHEA:54572"/>
        <dbReference type="Rhea" id="RHEA-COMP:13339"/>
        <dbReference type="Rhea" id="RHEA-COMP:13934"/>
        <dbReference type="ChEBI" id="CHEBI:65314"/>
        <dbReference type="ChEBI" id="CHEBI:65315"/>
    </reaction>
</comment>
<dbReference type="GO" id="GO:0003723">
    <property type="term" value="F:RNA binding"/>
    <property type="evidence" value="ECO:0007669"/>
    <property type="project" value="InterPro"/>
</dbReference>
<comment type="catalytic activity">
    <reaction evidence="1">
        <text>a uridine in mRNA = a pseudouridine in mRNA</text>
        <dbReference type="Rhea" id="RHEA:56644"/>
        <dbReference type="Rhea" id="RHEA-COMP:14658"/>
        <dbReference type="Rhea" id="RHEA-COMP:14659"/>
        <dbReference type="ChEBI" id="CHEBI:65314"/>
        <dbReference type="ChEBI" id="CHEBI:65315"/>
    </reaction>
</comment>
<evidence type="ECO:0000256" key="18">
    <source>
        <dbReference type="ARBA" id="ARBA00079087"/>
    </source>
</evidence>
<evidence type="ECO:0000256" key="4">
    <source>
        <dbReference type="ARBA" id="ARBA00022664"/>
    </source>
</evidence>
<dbReference type="InterPro" id="IPR001406">
    <property type="entry name" value="PsdUridine_synth_TruA"/>
</dbReference>
<dbReference type="InterPro" id="IPR020094">
    <property type="entry name" value="TruA/RsuA/RluB/E/F_N"/>
</dbReference>
<dbReference type="AlphaFoldDB" id="A0A085NT81"/>
<dbReference type="EMBL" id="KL367476">
    <property type="protein sequence ID" value="KFD72677.1"/>
    <property type="molecule type" value="Genomic_DNA"/>
</dbReference>
<comment type="subcellular location">
    <subcellularLocation>
        <location evidence="2">Nucleus</location>
    </subcellularLocation>
</comment>
<keyword evidence="9" id="KW-0413">Isomerase</keyword>
<proteinExistence type="inferred from homology"/>
<dbReference type="Pfam" id="PF01416">
    <property type="entry name" value="PseudoU_synth_1"/>
    <property type="match status" value="1"/>
</dbReference>
<dbReference type="PANTHER" id="PTHR11142">
    <property type="entry name" value="PSEUDOURIDYLATE SYNTHASE"/>
    <property type="match status" value="1"/>
</dbReference>
<comment type="function">
    <text evidence="13">Pseudouridylate synthase that catalyzes pseudouridylation of tRNAs and mRNAs. Acts on positions 27/28 in the anticodon stem and also positions 34 and 36 in the anticodon of an intron containing tRNA. Also catalyzes pseudouridylation of mRNAs: mediates pseudouridylation of mRNAs with the consensus sequence 5'-UGUAG-3'. Acts as a regulator of pre-mRNA splicing by mediating pseudouridylation of pre-mRNAs at locations associated with alternatively spliced regions. Pseudouridylation of pre-mRNAs near splice sites directly regulates mRNA splicing and mRNA 3'-end processing. Involved in regulation of nuclear receptor activity through pseudouridylation of SRA1 mRNA.</text>
</comment>
<evidence type="ECO:0000256" key="17">
    <source>
        <dbReference type="ARBA" id="ARBA00075153"/>
    </source>
</evidence>
<dbReference type="GO" id="GO:0005634">
    <property type="term" value="C:nucleus"/>
    <property type="evidence" value="ECO:0007669"/>
    <property type="project" value="UniProtKB-SubCell"/>
</dbReference>
<evidence type="ECO:0000256" key="5">
    <source>
        <dbReference type="ARBA" id="ARBA00022694"/>
    </source>
</evidence>
<feature type="region of interest" description="Disordered" evidence="24">
    <location>
        <begin position="444"/>
        <end position="466"/>
    </location>
</feature>
<feature type="compositionally biased region" description="Basic residues" evidence="24">
    <location>
        <begin position="345"/>
        <end position="362"/>
    </location>
</feature>
<dbReference type="PROSITE" id="PS50103">
    <property type="entry name" value="ZF_C3H1"/>
    <property type="match status" value="3"/>
</dbReference>
<evidence type="ECO:0000256" key="8">
    <source>
        <dbReference type="ARBA" id="ARBA00022833"/>
    </source>
</evidence>
<evidence type="ECO:0000256" key="11">
    <source>
        <dbReference type="ARBA" id="ARBA00036943"/>
    </source>
</evidence>
<dbReference type="FunFam" id="3.30.70.580:FF:000002">
    <property type="entry name" value="tRNA pseudouridine synthase"/>
    <property type="match status" value="1"/>
</dbReference>
<dbReference type="InterPro" id="IPR020095">
    <property type="entry name" value="PsdUridine_synth_TruA_C"/>
</dbReference>